<keyword evidence="1" id="KW-0472">Membrane</keyword>
<dbReference type="PANTHER" id="PTHR46779:SF1">
    <property type="entry name" value="BETA-1,6-GALACTOSYLTRANSFERASE GALT29A"/>
    <property type="match status" value="1"/>
</dbReference>
<dbReference type="EMBL" id="JAZDWU010000010">
    <property type="protein sequence ID" value="KAK9988280.1"/>
    <property type="molecule type" value="Genomic_DNA"/>
</dbReference>
<protein>
    <submittedName>
        <fullName evidence="2">Uncharacterized protein</fullName>
    </submittedName>
</protein>
<dbReference type="PANTHER" id="PTHR46779">
    <property type="entry name" value="BETA-1,6-GALACTOSYLTRANSFERASE GALT29A"/>
    <property type="match status" value="1"/>
</dbReference>
<dbReference type="Proteomes" id="UP001459277">
    <property type="component" value="Unassembled WGS sequence"/>
</dbReference>
<reference evidence="2 3" key="1">
    <citation type="submission" date="2024-01" db="EMBL/GenBank/DDBJ databases">
        <title>A telomere-to-telomere, gap-free genome of sweet tea (Lithocarpus litseifolius).</title>
        <authorList>
            <person name="Zhou J."/>
        </authorList>
    </citation>
    <scope>NUCLEOTIDE SEQUENCE [LARGE SCALE GENOMIC DNA]</scope>
    <source>
        <strain evidence="2">Zhou-2022a</strain>
        <tissue evidence="2">Leaf</tissue>
    </source>
</reference>
<dbReference type="AlphaFoldDB" id="A0AAW2BQH9"/>
<organism evidence="2 3">
    <name type="scientific">Lithocarpus litseifolius</name>
    <dbReference type="NCBI Taxonomy" id="425828"/>
    <lineage>
        <taxon>Eukaryota</taxon>
        <taxon>Viridiplantae</taxon>
        <taxon>Streptophyta</taxon>
        <taxon>Embryophyta</taxon>
        <taxon>Tracheophyta</taxon>
        <taxon>Spermatophyta</taxon>
        <taxon>Magnoliopsida</taxon>
        <taxon>eudicotyledons</taxon>
        <taxon>Gunneridae</taxon>
        <taxon>Pentapetalae</taxon>
        <taxon>rosids</taxon>
        <taxon>fabids</taxon>
        <taxon>Fagales</taxon>
        <taxon>Fagaceae</taxon>
        <taxon>Lithocarpus</taxon>
    </lineage>
</organism>
<keyword evidence="1" id="KW-0812">Transmembrane</keyword>
<feature type="transmembrane region" description="Helical" evidence="1">
    <location>
        <begin position="21"/>
        <end position="40"/>
    </location>
</feature>
<evidence type="ECO:0000313" key="2">
    <source>
        <dbReference type="EMBL" id="KAK9988280.1"/>
    </source>
</evidence>
<keyword evidence="1" id="KW-1133">Transmembrane helix</keyword>
<comment type="caution">
    <text evidence="2">The sequence shown here is derived from an EMBL/GenBank/DDBJ whole genome shotgun (WGS) entry which is preliminary data.</text>
</comment>
<keyword evidence="3" id="KW-1185">Reference proteome</keyword>
<gene>
    <name evidence="2" type="ORF">SO802_028519</name>
</gene>
<evidence type="ECO:0000313" key="3">
    <source>
        <dbReference type="Proteomes" id="UP001459277"/>
    </source>
</evidence>
<evidence type="ECO:0000256" key="1">
    <source>
        <dbReference type="SAM" id="Phobius"/>
    </source>
</evidence>
<sequence length="94" mass="10503">MAVFSKTHETATPTKRSVRPLFSVLLLVVFAATISFRVVLRCADVNLSLSAWSPQKKTHVLNFNSTLLKYAPVDISEPRARQEIEQLLEGNFAS</sequence>
<name>A0AAW2BQH9_9ROSI</name>
<proteinExistence type="predicted"/>
<accession>A0AAW2BQH9</accession>